<keyword evidence="10" id="KW-1185">Reference proteome</keyword>
<evidence type="ECO:0000256" key="8">
    <source>
        <dbReference type="ARBA" id="ARBA00031934"/>
    </source>
</evidence>
<dbReference type="eggNOG" id="KOG2541">
    <property type="taxonomic scope" value="Eukaryota"/>
</dbReference>
<dbReference type="VEuPathDB" id="FungiDB:PYU1_G010620"/>
<dbReference type="PANTHER" id="PTHR11247">
    <property type="entry name" value="PALMITOYL-PROTEIN THIOESTERASE/DOLICHYLDIPHOSPHATASE 1"/>
    <property type="match status" value="1"/>
</dbReference>
<evidence type="ECO:0000256" key="2">
    <source>
        <dbReference type="ARBA" id="ARBA00012423"/>
    </source>
</evidence>
<organism evidence="9 10">
    <name type="scientific">Globisporangium ultimum (strain ATCC 200006 / CBS 805.95 / DAOM BR144)</name>
    <name type="common">Pythium ultimum</name>
    <dbReference type="NCBI Taxonomy" id="431595"/>
    <lineage>
        <taxon>Eukaryota</taxon>
        <taxon>Sar</taxon>
        <taxon>Stramenopiles</taxon>
        <taxon>Oomycota</taxon>
        <taxon>Peronosporomycetes</taxon>
        <taxon>Pythiales</taxon>
        <taxon>Pythiaceae</taxon>
        <taxon>Globisporangium</taxon>
    </lineage>
</organism>
<reference evidence="10" key="2">
    <citation type="submission" date="2010-04" db="EMBL/GenBank/DDBJ databases">
        <authorList>
            <person name="Buell R."/>
            <person name="Hamilton J."/>
            <person name="Hostetler J."/>
        </authorList>
    </citation>
    <scope>NUCLEOTIDE SEQUENCE [LARGE SCALE GENOMIC DNA]</scope>
    <source>
        <strain evidence="10">DAOM:BR144</strain>
    </source>
</reference>
<dbReference type="Proteomes" id="UP000019132">
    <property type="component" value="Unassembled WGS sequence"/>
</dbReference>
<dbReference type="InterPro" id="IPR029058">
    <property type="entry name" value="AB_hydrolase_fold"/>
</dbReference>
<dbReference type="PANTHER" id="PTHR11247:SF8">
    <property type="entry name" value="PALMITOYL-PROTEIN THIOESTERASE 1"/>
    <property type="match status" value="1"/>
</dbReference>
<evidence type="ECO:0000256" key="4">
    <source>
        <dbReference type="ARBA" id="ARBA00022729"/>
    </source>
</evidence>
<accession>K3X094</accession>
<dbReference type="InterPro" id="IPR002472">
    <property type="entry name" value="Palm_thioest"/>
</dbReference>
<evidence type="ECO:0000313" key="9">
    <source>
        <dbReference type="EnsemblProtists" id="PYU1_T010643"/>
    </source>
</evidence>
<protein>
    <recommendedName>
        <fullName evidence="3">Palmitoyl-protein thioesterase 1</fullName>
        <ecNumber evidence="2">3.1.2.22</ecNumber>
    </recommendedName>
    <alternativeName>
        <fullName evidence="8">Palmitoyl-protein hydrolase 1</fullName>
    </alternativeName>
</protein>
<keyword evidence="4" id="KW-0732">Signal</keyword>
<comment type="similarity">
    <text evidence="1">Belongs to the palmitoyl-protein thioesterase family.</text>
</comment>
<evidence type="ECO:0000256" key="3">
    <source>
        <dbReference type="ARBA" id="ARBA00014212"/>
    </source>
</evidence>
<dbReference type="SUPFAM" id="SSF53474">
    <property type="entry name" value="alpha/beta-Hydrolases"/>
    <property type="match status" value="1"/>
</dbReference>
<reference evidence="10" key="1">
    <citation type="journal article" date="2010" name="Genome Biol.">
        <title>Genome sequence of the necrotrophic plant pathogen Pythium ultimum reveals original pathogenicity mechanisms and effector repertoire.</title>
        <authorList>
            <person name="Levesque C.A."/>
            <person name="Brouwer H."/>
            <person name="Cano L."/>
            <person name="Hamilton J.P."/>
            <person name="Holt C."/>
            <person name="Huitema E."/>
            <person name="Raffaele S."/>
            <person name="Robideau G.P."/>
            <person name="Thines M."/>
            <person name="Win J."/>
            <person name="Zerillo M.M."/>
            <person name="Beakes G.W."/>
            <person name="Boore J.L."/>
            <person name="Busam D."/>
            <person name="Dumas B."/>
            <person name="Ferriera S."/>
            <person name="Fuerstenberg S.I."/>
            <person name="Gachon C.M."/>
            <person name="Gaulin E."/>
            <person name="Govers F."/>
            <person name="Grenville-Briggs L."/>
            <person name="Horner N."/>
            <person name="Hostetler J."/>
            <person name="Jiang R.H."/>
            <person name="Johnson J."/>
            <person name="Krajaejun T."/>
            <person name="Lin H."/>
            <person name="Meijer H.J."/>
            <person name="Moore B."/>
            <person name="Morris P."/>
            <person name="Phuntmart V."/>
            <person name="Puiu D."/>
            <person name="Shetty J."/>
            <person name="Stajich J.E."/>
            <person name="Tripathy S."/>
            <person name="Wawra S."/>
            <person name="van West P."/>
            <person name="Whitty B.R."/>
            <person name="Coutinho P.M."/>
            <person name="Henrissat B."/>
            <person name="Martin F."/>
            <person name="Thomas P.D."/>
            <person name="Tyler B.M."/>
            <person name="De Vries R.P."/>
            <person name="Kamoun S."/>
            <person name="Yandell M."/>
            <person name="Tisserat N."/>
            <person name="Buell C.R."/>
        </authorList>
    </citation>
    <scope>NUCLEOTIDE SEQUENCE</scope>
    <source>
        <strain evidence="10">DAOM:BR144</strain>
    </source>
</reference>
<dbReference type="GO" id="GO:0005764">
    <property type="term" value="C:lysosome"/>
    <property type="evidence" value="ECO:0007669"/>
    <property type="project" value="TreeGrafter"/>
</dbReference>
<proteinExistence type="inferred from homology"/>
<sequence>MVAATRTRTLLLLSAVVTASMLLVQLAMVNVMTAVYAGGGGDIVDAAYAVSVSAEQQQLPKKRVRVYEPIEMQAPDPLPVVIMHGMGDAAGNKGMMRIRDLVAKQLNTYAMNIQIGNSVQEDVKNSFFITMDEQVEMFARQVQADPRLAKGFNAVGFSQGNLLIRAYIQRHNNPPVSTFVSFHGPLAGVGALPQCSPTNFICKEINRMIGVAVYSDEIQAHLAQSNYFRDPMKISDYLAHAKFLPDLNNEKPETNATYRENFIKLQNLVLVRAEMDTQVFPKDSEWFGAYADDDPYKTVLAFNETAWYEHDSFGLQTLHRAGKVHFLSTPGNHLQFTTAFFMDVVTKFFTPTLV</sequence>
<dbReference type="GO" id="GO:0008474">
    <property type="term" value="F:palmitoyl-(protein) hydrolase activity"/>
    <property type="evidence" value="ECO:0007669"/>
    <property type="project" value="UniProtKB-EC"/>
</dbReference>
<keyword evidence="6" id="KW-1015">Disulfide bond</keyword>
<dbReference type="AlphaFoldDB" id="K3X094"/>
<dbReference type="EnsemblProtists" id="PYU1_T010643">
    <property type="protein sequence ID" value="PYU1_T010643"/>
    <property type="gene ID" value="PYU1_G010620"/>
</dbReference>
<dbReference type="FunFam" id="3.40.50.1820:FF:000107">
    <property type="entry name" value="Palmitoyl-protein thioesterase 1"/>
    <property type="match status" value="1"/>
</dbReference>
<dbReference type="OMA" id="KFVMVMF"/>
<evidence type="ECO:0000256" key="5">
    <source>
        <dbReference type="ARBA" id="ARBA00022801"/>
    </source>
</evidence>
<evidence type="ECO:0000256" key="1">
    <source>
        <dbReference type="ARBA" id="ARBA00010758"/>
    </source>
</evidence>
<evidence type="ECO:0000256" key="6">
    <source>
        <dbReference type="ARBA" id="ARBA00023157"/>
    </source>
</evidence>
<dbReference type="STRING" id="431595.K3X094"/>
<reference evidence="9" key="3">
    <citation type="submission" date="2015-02" db="UniProtKB">
        <authorList>
            <consortium name="EnsemblProtists"/>
        </authorList>
    </citation>
    <scope>IDENTIFICATION</scope>
    <source>
        <strain evidence="9">DAOM BR144</strain>
    </source>
</reference>
<dbReference type="EMBL" id="GL376596">
    <property type="status" value="NOT_ANNOTATED_CDS"/>
    <property type="molecule type" value="Genomic_DNA"/>
</dbReference>
<name>K3X094_GLOUD</name>
<dbReference type="HOGENOM" id="CLU_050129_0_0_1"/>
<dbReference type="InParanoid" id="K3X094"/>
<dbReference type="PRINTS" id="PR00414">
    <property type="entry name" value="PPTHIESTRASE"/>
</dbReference>
<dbReference type="Pfam" id="PF02089">
    <property type="entry name" value="Palm_thioest"/>
    <property type="match status" value="1"/>
</dbReference>
<dbReference type="EC" id="3.1.2.22" evidence="2"/>
<dbReference type="Gene3D" id="3.40.50.1820">
    <property type="entry name" value="alpha/beta hydrolase"/>
    <property type="match status" value="1"/>
</dbReference>
<evidence type="ECO:0000313" key="10">
    <source>
        <dbReference type="Proteomes" id="UP000019132"/>
    </source>
</evidence>
<keyword evidence="7" id="KW-0325">Glycoprotein</keyword>
<keyword evidence="5" id="KW-0378">Hydrolase</keyword>
<evidence type="ECO:0000256" key="7">
    <source>
        <dbReference type="ARBA" id="ARBA00023180"/>
    </source>
</evidence>